<dbReference type="FunFam" id="2.60.40.10:FF:000142">
    <property type="entry name" value="V-set domain-containing T-cell activation inhibitor 1"/>
    <property type="match status" value="1"/>
</dbReference>
<organism evidence="9 10">
    <name type="scientific">Amphilophus citrinellus</name>
    <name type="common">Midas cichlid</name>
    <name type="synonym">Cichlasoma citrinellum</name>
    <dbReference type="NCBI Taxonomy" id="61819"/>
    <lineage>
        <taxon>Eukaryota</taxon>
        <taxon>Metazoa</taxon>
        <taxon>Chordata</taxon>
        <taxon>Craniata</taxon>
        <taxon>Vertebrata</taxon>
        <taxon>Euteleostomi</taxon>
        <taxon>Actinopterygii</taxon>
        <taxon>Neopterygii</taxon>
        <taxon>Teleostei</taxon>
        <taxon>Neoteleostei</taxon>
        <taxon>Acanthomorphata</taxon>
        <taxon>Ovalentaria</taxon>
        <taxon>Cichlomorphae</taxon>
        <taxon>Cichliformes</taxon>
        <taxon>Cichlidae</taxon>
        <taxon>New World cichlids</taxon>
        <taxon>Cichlasomatinae</taxon>
        <taxon>Heroini</taxon>
        <taxon>Amphilophus</taxon>
    </lineage>
</organism>
<proteinExistence type="predicted"/>
<dbReference type="Ensembl" id="ENSACIT00000015735.1">
    <property type="protein sequence ID" value="ENSACIP00000015325.1"/>
    <property type="gene ID" value="ENSACIG00000011900.1"/>
</dbReference>
<keyword evidence="2 7" id="KW-0732">Signal</keyword>
<dbReference type="InterPro" id="IPR013783">
    <property type="entry name" value="Ig-like_fold"/>
</dbReference>
<dbReference type="InterPro" id="IPR036179">
    <property type="entry name" value="Ig-like_dom_sf"/>
</dbReference>
<dbReference type="GO" id="GO:0001817">
    <property type="term" value="P:regulation of cytokine production"/>
    <property type="evidence" value="ECO:0007669"/>
    <property type="project" value="TreeGrafter"/>
</dbReference>
<keyword evidence="4" id="KW-1015">Disulfide bond</keyword>
<protein>
    <recommendedName>
        <fullName evidence="8">Ig-like domain-containing protein</fullName>
    </recommendedName>
</protein>
<dbReference type="STRING" id="61819.ENSACIP00000015325"/>
<dbReference type="GO" id="GO:1903037">
    <property type="term" value="P:regulation of leukocyte cell-cell adhesion"/>
    <property type="evidence" value="ECO:0007669"/>
    <property type="project" value="UniProtKB-ARBA"/>
</dbReference>
<dbReference type="Gene3D" id="2.60.40.10">
    <property type="entry name" value="Immunoglobulins"/>
    <property type="match status" value="1"/>
</dbReference>
<evidence type="ECO:0000256" key="5">
    <source>
        <dbReference type="ARBA" id="ARBA00023180"/>
    </source>
</evidence>
<dbReference type="OMA" id="NEHESFK"/>
<dbReference type="Pfam" id="PF07686">
    <property type="entry name" value="V-set"/>
    <property type="match status" value="1"/>
</dbReference>
<sequence>FRLALLHLLAGSLAARRDLILVCTYKLYMYCSVLLPLSDQKNIIAVPGQTVTLPCRAPNNNYPVLVVEWSRADLETEYVLFYRDEKLDPEEQHPSFKDRVDLQDRRMKDGDASLVLKDVTVNDTGTYECHVVQRGTNRRTRASLDGDSISTIHLSVVAPGESSIHPRGCQPITGLWLLMPEKIWATVAQEVEEARY</sequence>
<accession>A0A3Q0S4G6</accession>
<name>A0A3Q0S4G6_AMPCI</name>
<dbReference type="PROSITE" id="PS50835">
    <property type="entry name" value="IG_LIKE"/>
    <property type="match status" value="1"/>
</dbReference>
<dbReference type="SUPFAM" id="SSF48726">
    <property type="entry name" value="Immunoglobulin"/>
    <property type="match status" value="1"/>
</dbReference>
<feature type="domain" description="Ig-like" evidence="8">
    <location>
        <begin position="36"/>
        <end position="145"/>
    </location>
</feature>
<evidence type="ECO:0000313" key="9">
    <source>
        <dbReference type="Ensembl" id="ENSACIP00000015325.1"/>
    </source>
</evidence>
<dbReference type="InterPro" id="IPR013106">
    <property type="entry name" value="Ig_V-set"/>
</dbReference>
<evidence type="ECO:0000256" key="7">
    <source>
        <dbReference type="SAM" id="SignalP"/>
    </source>
</evidence>
<dbReference type="InterPro" id="IPR007110">
    <property type="entry name" value="Ig-like_dom"/>
</dbReference>
<reference evidence="9" key="2">
    <citation type="submission" date="2025-09" db="UniProtKB">
        <authorList>
            <consortium name="Ensembl"/>
        </authorList>
    </citation>
    <scope>IDENTIFICATION</scope>
</reference>
<dbReference type="InterPro" id="IPR050504">
    <property type="entry name" value="IgSF_BTN/MOG"/>
</dbReference>
<evidence type="ECO:0000256" key="6">
    <source>
        <dbReference type="ARBA" id="ARBA00023319"/>
    </source>
</evidence>
<dbReference type="SMART" id="SM00406">
    <property type="entry name" value="IGv"/>
    <property type="match status" value="1"/>
</dbReference>
<feature type="chain" id="PRO_5018552994" description="Ig-like domain-containing protein" evidence="7">
    <location>
        <begin position="16"/>
        <end position="196"/>
    </location>
</feature>
<keyword evidence="5" id="KW-0325">Glycoprotein</keyword>
<reference evidence="9" key="1">
    <citation type="submission" date="2025-08" db="UniProtKB">
        <authorList>
            <consortium name="Ensembl"/>
        </authorList>
    </citation>
    <scope>IDENTIFICATION</scope>
</reference>
<evidence type="ECO:0000259" key="8">
    <source>
        <dbReference type="PROSITE" id="PS50835"/>
    </source>
</evidence>
<evidence type="ECO:0000256" key="2">
    <source>
        <dbReference type="ARBA" id="ARBA00022729"/>
    </source>
</evidence>
<dbReference type="Proteomes" id="UP000261340">
    <property type="component" value="Unplaced"/>
</dbReference>
<feature type="signal peptide" evidence="7">
    <location>
        <begin position="1"/>
        <end position="15"/>
    </location>
</feature>
<evidence type="ECO:0000256" key="1">
    <source>
        <dbReference type="ARBA" id="ARBA00004370"/>
    </source>
</evidence>
<evidence type="ECO:0000313" key="10">
    <source>
        <dbReference type="Proteomes" id="UP000261340"/>
    </source>
</evidence>
<keyword evidence="3" id="KW-0472">Membrane</keyword>
<dbReference type="GeneTree" id="ENSGT01150000287038"/>
<keyword evidence="6" id="KW-0393">Immunoglobulin domain</keyword>
<dbReference type="GO" id="GO:0005102">
    <property type="term" value="F:signaling receptor binding"/>
    <property type="evidence" value="ECO:0007669"/>
    <property type="project" value="TreeGrafter"/>
</dbReference>
<dbReference type="GO" id="GO:0009897">
    <property type="term" value="C:external side of plasma membrane"/>
    <property type="evidence" value="ECO:0007669"/>
    <property type="project" value="TreeGrafter"/>
</dbReference>
<dbReference type="PANTHER" id="PTHR24100:SF151">
    <property type="entry name" value="ICOS LIGAND"/>
    <property type="match status" value="1"/>
</dbReference>
<dbReference type="SMART" id="SM00409">
    <property type="entry name" value="IG"/>
    <property type="match status" value="1"/>
</dbReference>
<evidence type="ECO:0000256" key="3">
    <source>
        <dbReference type="ARBA" id="ARBA00023136"/>
    </source>
</evidence>
<dbReference type="AlphaFoldDB" id="A0A3Q0S4G6"/>
<dbReference type="InterPro" id="IPR003599">
    <property type="entry name" value="Ig_sub"/>
</dbReference>
<dbReference type="InterPro" id="IPR003598">
    <property type="entry name" value="Ig_sub2"/>
</dbReference>
<evidence type="ECO:0000256" key="4">
    <source>
        <dbReference type="ARBA" id="ARBA00023157"/>
    </source>
</evidence>
<keyword evidence="10" id="KW-1185">Reference proteome</keyword>
<dbReference type="PANTHER" id="PTHR24100">
    <property type="entry name" value="BUTYROPHILIN"/>
    <property type="match status" value="1"/>
</dbReference>
<dbReference type="GO" id="GO:0050852">
    <property type="term" value="P:T cell receptor signaling pathway"/>
    <property type="evidence" value="ECO:0007669"/>
    <property type="project" value="TreeGrafter"/>
</dbReference>
<dbReference type="SMART" id="SM00408">
    <property type="entry name" value="IGc2"/>
    <property type="match status" value="1"/>
</dbReference>
<comment type="subcellular location">
    <subcellularLocation>
        <location evidence="1">Membrane</location>
    </subcellularLocation>
</comment>
<dbReference type="GO" id="GO:0050863">
    <property type="term" value="P:regulation of T cell activation"/>
    <property type="evidence" value="ECO:0007669"/>
    <property type="project" value="UniProtKB-ARBA"/>
</dbReference>